<dbReference type="EMBL" id="CDMK01000001">
    <property type="protein sequence ID" value="CRI34403.1"/>
    <property type="molecule type" value="Genomic_DNA"/>
</dbReference>
<evidence type="ECO:0000313" key="2">
    <source>
        <dbReference type="Proteomes" id="UP000046090"/>
    </source>
</evidence>
<reference evidence="2" key="1">
    <citation type="submission" date="2014-12" db="EMBL/GenBank/DDBJ databases">
        <authorList>
            <person name="Smet A."/>
        </authorList>
    </citation>
    <scope>NUCLEOTIDE SEQUENCE [LARGE SCALE GENOMIC DNA]</scope>
</reference>
<dbReference type="AlphaFoldDB" id="A0A0K2Y6B7"/>
<organism evidence="1 2">
    <name type="scientific">Helicobacter heilmannii</name>
    <dbReference type="NCBI Taxonomy" id="35817"/>
    <lineage>
        <taxon>Bacteria</taxon>
        <taxon>Pseudomonadati</taxon>
        <taxon>Campylobacterota</taxon>
        <taxon>Epsilonproteobacteria</taxon>
        <taxon>Campylobacterales</taxon>
        <taxon>Helicobacteraceae</taxon>
        <taxon>Helicobacter</taxon>
    </lineage>
</organism>
<proteinExistence type="predicted"/>
<name>A0A0K2Y6B7_HELHE</name>
<evidence type="ECO:0000313" key="1">
    <source>
        <dbReference type="EMBL" id="CRI34403.1"/>
    </source>
</evidence>
<accession>A0A0K2Y6B7</accession>
<dbReference type="Proteomes" id="UP000046090">
    <property type="component" value="Unassembled WGS sequence"/>
</dbReference>
<protein>
    <submittedName>
        <fullName evidence="1">Uncharacterized protein</fullName>
    </submittedName>
</protein>
<gene>
    <name evidence="1" type="ORF">HHE01_12490</name>
</gene>
<keyword evidence="2" id="KW-1185">Reference proteome</keyword>
<sequence>MWMHQSQNKNLNRFKKESALQQAPFKVQVAKITASDTMAGRLFGYKLAYGFLALKIL</sequence>